<dbReference type="SUPFAM" id="SSF52540">
    <property type="entry name" value="P-loop containing nucleoside triphosphate hydrolases"/>
    <property type="match status" value="1"/>
</dbReference>
<protein>
    <recommendedName>
        <fullName evidence="4">Encoded protein</fullName>
    </recommendedName>
</protein>
<dbReference type="PANTHER" id="PTHR23074:SF17">
    <property type="entry name" value="FIDGETIN-LIKE PROTEIN 1"/>
    <property type="match status" value="1"/>
</dbReference>
<evidence type="ECO:0000313" key="2">
    <source>
        <dbReference type="EMBL" id="KAF5825845.1"/>
    </source>
</evidence>
<keyword evidence="3" id="KW-1185">Reference proteome</keyword>
<proteinExistence type="inferred from homology"/>
<comment type="similarity">
    <text evidence="1">Belongs to the AAA ATPase family.</text>
</comment>
<dbReference type="PANTHER" id="PTHR23074">
    <property type="entry name" value="AAA DOMAIN-CONTAINING"/>
    <property type="match status" value="1"/>
</dbReference>
<dbReference type="Gene3D" id="3.40.50.300">
    <property type="entry name" value="P-loop containing nucleotide triphosphate hydrolases"/>
    <property type="match status" value="1"/>
</dbReference>
<reference evidence="2" key="1">
    <citation type="submission" date="2017-08" db="EMBL/GenBank/DDBJ databases">
        <authorList>
            <person name="Polle J.E."/>
            <person name="Barry K."/>
            <person name="Cushman J."/>
            <person name="Schmutz J."/>
            <person name="Tran D."/>
            <person name="Hathwaick L.T."/>
            <person name="Yim W.C."/>
            <person name="Jenkins J."/>
            <person name="Mckie-Krisberg Z.M."/>
            <person name="Prochnik S."/>
            <person name="Lindquist E."/>
            <person name="Dockter R.B."/>
            <person name="Adam C."/>
            <person name="Molina H."/>
            <person name="Bunkerborg J."/>
            <person name="Jin E."/>
            <person name="Buchheim M."/>
            <person name="Magnuson J."/>
        </authorList>
    </citation>
    <scope>NUCLEOTIDE SEQUENCE</scope>
    <source>
        <strain evidence="2">CCAP 19/18</strain>
    </source>
</reference>
<dbReference type="Gene3D" id="1.10.8.60">
    <property type="match status" value="1"/>
</dbReference>
<dbReference type="Proteomes" id="UP000815325">
    <property type="component" value="Unassembled WGS sequence"/>
</dbReference>
<dbReference type="EMBL" id="MU071842">
    <property type="protein sequence ID" value="KAF5825845.1"/>
    <property type="molecule type" value="Genomic_DNA"/>
</dbReference>
<organism evidence="2 3">
    <name type="scientific">Dunaliella salina</name>
    <name type="common">Green alga</name>
    <name type="synonym">Protococcus salinus</name>
    <dbReference type="NCBI Taxonomy" id="3046"/>
    <lineage>
        <taxon>Eukaryota</taxon>
        <taxon>Viridiplantae</taxon>
        <taxon>Chlorophyta</taxon>
        <taxon>core chlorophytes</taxon>
        <taxon>Chlorophyceae</taxon>
        <taxon>CS clade</taxon>
        <taxon>Chlamydomonadales</taxon>
        <taxon>Dunaliellaceae</taxon>
        <taxon>Dunaliella</taxon>
    </lineage>
</organism>
<evidence type="ECO:0008006" key="4">
    <source>
        <dbReference type="Google" id="ProtNLM"/>
    </source>
</evidence>
<accession>A0ABQ7FTS4</accession>
<evidence type="ECO:0000256" key="1">
    <source>
        <dbReference type="ARBA" id="ARBA00006914"/>
    </source>
</evidence>
<comment type="caution">
    <text evidence="2">The sequence shown here is derived from an EMBL/GenBank/DDBJ whole genome shotgun (WGS) entry which is preliminary data.</text>
</comment>
<dbReference type="InterPro" id="IPR050304">
    <property type="entry name" value="MT-severing_AAA_ATPase"/>
</dbReference>
<dbReference type="InterPro" id="IPR027417">
    <property type="entry name" value="P-loop_NTPase"/>
</dbReference>
<sequence>MWKGFHGPKAGATSFLACEAGRGCMATHAHLCSCIIFTHELTLRKRFFGLKVGATNRPEELDEAARRRMPKQLYIPLPCAEARRQMILHQLRDVRYDLPPPDLEKVVSKTD</sequence>
<evidence type="ECO:0000313" key="3">
    <source>
        <dbReference type="Proteomes" id="UP000815325"/>
    </source>
</evidence>
<gene>
    <name evidence="2" type="ORF">DUNSADRAFT_6482</name>
</gene>
<feature type="non-terminal residue" evidence="2">
    <location>
        <position position="111"/>
    </location>
</feature>
<name>A0ABQ7FTS4_DUNSA</name>